<protein>
    <recommendedName>
        <fullName evidence="4">DUF423 domain-containing protein</fullName>
    </recommendedName>
</protein>
<keyword evidence="3" id="KW-1185">Reference proteome</keyword>
<name>A0ABT8S9K0_9BURK</name>
<dbReference type="EMBL" id="JAUKVY010000021">
    <property type="protein sequence ID" value="MDO1535591.1"/>
    <property type="molecule type" value="Genomic_DNA"/>
</dbReference>
<evidence type="ECO:0000256" key="1">
    <source>
        <dbReference type="SAM" id="Phobius"/>
    </source>
</evidence>
<evidence type="ECO:0000313" key="3">
    <source>
        <dbReference type="Proteomes" id="UP001169027"/>
    </source>
</evidence>
<dbReference type="Proteomes" id="UP001169027">
    <property type="component" value="Unassembled WGS sequence"/>
</dbReference>
<feature type="transmembrane region" description="Helical" evidence="1">
    <location>
        <begin position="47"/>
        <end position="66"/>
    </location>
</feature>
<accession>A0ABT8S9K0</accession>
<reference evidence="2" key="1">
    <citation type="submission" date="2023-06" db="EMBL/GenBank/DDBJ databases">
        <authorList>
            <person name="Jiang Y."/>
            <person name="Liu Q."/>
        </authorList>
    </citation>
    <scope>NUCLEOTIDE SEQUENCE</scope>
    <source>
        <strain evidence="2">CGMCC 1.12090</strain>
    </source>
</reference>
<comment type="caution">
    <text evidence="2">The sequence shown here is derived from an EMBL/GenBank/DDBJ whole genome shotgun (WGS) entry which is preliminary data.</text>
</comment>
<feature type="transmembrane region" description="Helical" evidence="1">
    <location>
        <begin position="6"/>
        <end position="26"/>
    </location>
</feature>
<feature type="transmembrane region" description="Helical" evidence="1">
    <location>
        <begin position="72"/>
        <end position="90"/>
    </location>
</feature>
<sequence>MRLGIVVNFLFFVLGSAVLIALHIAWDAHEALGGKVRNEIQGQLHHSGYALHLIAGCAFFGAFSPAEAISGPHIAFALLWIVLLQSLLLFEFLRSNTSKKRESFSWSRKAAIPTSVFFVWWAWAGATP</sequence>
<keyword evidence="1" id="KW-1133">Transmembrane helix</keyword>
<feature type="transmembrane region" description="Helical" evidence="1">
    <location>
        <begin position="110"/>
        <end position="126"/>
    </location>
</feature>
<gene>
    <name evidence="2" type="ORF">Q2T77_25215</name>
</gene>
<evidence type="ECO:0008006" key="4">
    <source>
        <dbReference type="Google" id="ProtNLM"/>
    </source>
</evidence>
<keyword evidence="1" id="KW-0812">Transmembrane</keyword>
<proteinExistence type="predicted"/>
<dbReference type="RefSeq" id="WP_301813355.1">
    <property type="nucleotide sequence ID" value="NZ_JAUJZH010000021.1"/>
</dbReference>
<organism evidence="2 3">
    <name type="scientific">Variovorax ginsengisoli</name>
    <dbReference type="NCBI Taxonomy" id="363844"/>
    <lineage>
        <taxon>Bacteria</taxon>
        <taxon>Pseudomonadati</taxon>
        <taxon>Pseudomonadota</taxon>
        <taxon>Betaproteobacteria</taxon>
        <taxon>Burkholderiales</taxon>
        <taxon>Comamonadaceae</taxon>
        <taxon>Variovorax</taxon>
    </lineage>
</organism>
<evidence type="ECO:0000313" key="2">
    <source>
        <dbReference type="EMBL" id="MDO1535591.1"/>
    </source>
</evidence>
<keyword evidence="1" id="KW-0472">Membrane</keyword>